<dbReference type="Gene3D" id="3.90.550.10">
    <property type="entry name" value="Spore Coat Polysaccharide Biosynthesis Protein SpsA, Chain A"/>
    <property type="match status" value="1"/>
</dbReference>
<evidence type="ECO:0000313" key="2">
    <source>
        <dbReference type="Proteomes" id="UP001152747"/>
    </source>
</evidence>
<dbReference type="PANTHER" id="PTHR31562">
    <property type="entry name" value="PROTEIN CBG18972"/>
    <property type="match status" value="1"/>
</dbReference>
<dbReference type="Proteomes" id="UP001152747">
    <property type="component" value="Unassembled WGS sequence"/>
</dbReference>
<evidence type="ECO:0008006" key="3">
    <source>
        <dbReference type="Google" id="ProtNLM"/>
    </source>
</evidence>
<comment type="caution">
    <text evidence="1">The sequence shown here is derived from an EMBL/GenBank/DDBJ whole genome shotgun (WGS) entry which is preliminary data.</text>
</comment>
<dbReference type="Pfam" id="PF03314">
    <property type="entry name" value="DUF273"/>
    <property type="match status" value="1"/>
</dbReference>
<dbReference type="InterPro" id="IPR029044">
    <property type="entry name" value="Nucleotide-diphossugar_trans"/>
</dbReference>
<keyword evidence="2" id="KW-1185">Reference proteome</keyword>
<reference evidence="1" key="1">
    <citation type="submission" date="2022-11" db="EMBL/GenBank/DDBJ databases">
        <authorList>
            <person name="Kikuchi T."/>
        </authorList>
    </citation>
    <scope>NUCLEOTIDE SEQUENCE</scope>
    <source>
        <strain evidence="1">PS1010</strain>
    </source>
</reference>
<accession>A0A9P1IBG0</accession>
<dbReference type="EMBL" id="CANHGI010000002">
    <property type="protein sequence ID" value="CAI5441081.1"/>
    <property type="molecule type" value="Genomic_DNA"/>
</dbReference>
<evidence type="ECO:0000313" key="1">
    <source>
        <dbReference type="EMBL" id="CAI5441081.1"/>
    </source>
</evidence>
<dbReference type="InterPro" id="IPR004988">
    <property type="entry name" value="DUF273"/>
</dbReference>
<proteinExistence type="predicted"/>
<dbReference type="AlphaFoldDB" id="A0A9P1IBG0"/>
<organism evidence="1 2">
    <name type="scientific">Caenorhabditis angaria</name>
    <dbReference type="NCBI Taxonomy" id="860376"/>
    <lineage>
        <taxon>Eukaryota</taxon>
        <taxon>Metazoa</taxon>
        <taxon>Ecdysozoa</taxon>
        <taxon>Nematoda</taxon>
        <taxon>Chromadorea</taxon>
        <taxon>Rhabditida</taxon>
        <taxon>Rhabditina</taxon>
        <taxon>Rhabditomorpha</taxon>
        <taxon>Rhabditoidea</taxon>
        <taxon>Rhabditidae</taxon>
        <taxon>Peloderinae</taxon>
        <taxon>Caenorhabditis</taxon>
    </lineage>
</organism>
<sequence>MVLAKGTNLSAYELAVDSIECYSRIQEYQFIIVEDQDFDCEQNDKYFRRHCVVAQLLPFFQTLIFLDADVGIVNPKKRIEDFQTPEFDIIFYDRFYNWEIALGSYIVRNTQFAIDLLTDFANYEKMLPKSFHGTDNGALHLFLAKRIFPKHNLSICEKMYNKSRGYSDLFTYEACVRTIFGAKTDFGKIRIMRKGRSWIRDDYLYGGKWNPDLDFMLHGWKMRTKSRIPEKPVISAKRLVRGRWYYPFAGNFELEKCGPQNATWNYEARLMANISEIEKSRDEYEKLVALQQFDALAKMKELYERK</sequence>
<protein>
    <recommendedName>
        <fullName evidence="3">Nucleotide-diphospho-sugar transferase domain-containing protein</fullName>
    </recommendedName>
</protein>
<name>A0A9P1IBG0_9PELO</name>
<dbReference type="OrthoDB" id="407658at2759"/>
<dbReference type="PANTHER" id="PTHR31562:SF9">
    <property type="entry name" value="GLYCOSYLTRANSFERASE FAMILY 8 PROTEIN"/>
    <property type="match status" value="1"/>
</dbReference>
<gene>
    <name evidence="1" type="ORF">CAMP_LOCUS3718</name>
</gene>